<dbReference type="Proteomes" id="UP000198615">
    <property type="component" value="Unassembled WGS sequence"/>
</dbReference>
<dbReference type="RefSeq" id="WP_093149111.1">
    <property type="nucleotide sequence ID" value="NZ_FNBW01000003.1"/>
</dbReference>
<evidence type="ECO:0000256" key="3">
    <source>
        <dbReference type="PROSITE-ProRule" id="PRU00339"/>
    </source>
</evidence>
<reference evidence="4 5" key="1">
    <citation type="submission" date="2016-10" db="EMBL/GenBank/DDBJ databases">
        <authorList>
            <person name="Varghese N."/>
            <person name="Submissions S."/>
        </authorList>
    </citation>
    <scope>NUCLEOTIDE SEQUENCE [LARGE SCALE GENOMIC DNA]</scope>
    <source>
        <strain evidence="4 5">DSM 18839</strain>
    </source>
</reference>
<comment type="caution">
    <text evidence="4">The sequence shown here is derived from an EMBL/GenBank/DDBJ whole genome shotgun (WGS) entry which is preliminary data.</text>
</comment>
<name>A0A8G2BII5_9PROT</name>
<dbReference type="PROSITE" id="PS50005">
    <property type="entry name" value="TPR"/>
    <property type="match status" value="1"/>
</dbReference>
<dbReference type="Gene3D" id="3.40.50.2000">
    <property type="entry name" value="Glycogen Phosphorylase B"/>
    <property type="match status" value="1"/>
</dbReference>
<dbReference type="InterPro" id="IPR051012">
    <property type="entry name" value="CellSynth/LPSAsmb/PSIAsmb"/>
</dbReference>
<gene>
    <name evidence="4" type="ORF">SAMN05660686_01360</name>
</gene>
<organism evidence="4 5">
    <name type="scientific">Thalassobaculum litoreum DSM 18839</name>
    <dbReference type="NCBI Taxonomy" id="1123362"/>
    <lineage>
        <taxon>Bacteria</taxon>
        <taxon>Pseudomonadati</taxon>
        <taxon>Pseudomonadota</taxon>
        <taxon>Alphaproteobacteria</taxon>
        <taxon>Rhodospirillales</taxon>
        <taxon>Thalassobaculaceae</taxon>
        <taxon>Thalassobaculum</taxon>
    </lineage>
</organism>
<dbReference type="InterPro" id="IPR019734">
    <property type="entry name" value="TPR_rpt"/>
</dbReference>
<dbReference type="Pfam" id="PF14559">
    <property type="entry name" value="TPR_19"/>
    <property type="match status" value="1"/>
</dbReference>
<evidence type="ECO:0000313" key="5">
    <source>
        <dbReference type="Proteomes" id="UP000198615"/>
    </source>
</evidence>
<protein>
    <submittedName>
        <fullName evidence="4">Tetratricopeptide repeat-containing protein</fullName>
    </submittedName>
</protein>
<feature type="repeat" description="TPR" evidence="3">
    <location>
        <begin position="45"/>
        <end position="78"/>
    </location>
</feature>
<sequence>MASGTQRAEELSDGIERARELARRGDLQSAIGILETLAERSADPAPAIFEIGNLTKAAGLYDQAEAAFRKVMERYPGSVEAATNLANVLSAKSQAATAIAILRNVQSVVRGNPIVDISLADALFADDRITEALAAYDALAGRYPDYAPVHANRGEALARLGRHAEAIAALDQAAAHDSANPNIMRNRAFSRLAQGDLRAGFADYEARLNPILPAAPVRVNLNAPRWDGTLPLDGPLLVAAEQGLGDEIRFAAALPHLIERAGDVIVECDPRLVELFADSLPGARVLAYDRRRDGQRPVFDYAHLPDPPAAWIEAGSLPHVLALPDGEPMARRGYMATNRPRAGLLRARLEADALDRPLLGFCWGSGAAERPRQRYYPPLQDWVPLLTGLDAAFVDLQYISSEADRAAFRSLCGIEIIGTDDLDKRNDLSTAAGLAFAMDAVVGVSSSVTAMAAAVGTPTVEVTPERTWVPLVDGRDAWLGPLVAAYPDAPGDWRQAMSRALGTLRQVLDPTA</sequence>
<dbReference type="SMART" id="SM00028">
    <property type="entry name" value="TPR"/>
    <property type="match status" value="3"/>
</dbReference>
<dbReference type="AlphaFoldDB" id="A0A8G2BII5"/>
<keyword evidence="2 3" id="KW-0802">TPR repeat</keyword>
<proteinExistence type="predicted"/>
<dbReference type="Gene3D" id="1.25.40.10">
    <property type="entry name" value="Tetratricopeptide repeat domain"/>
    <property type="match status" value="1"/>
</dbReference>
<keyword evidence="5" id="KW-1185">Reference proteome</keyword>
<dbReference type="PANTHER" id="PTHR45586">
    <property type="entry name" value="TPR REPEAT-CONTAINING PROTEIN PA4667"/>
    <property type="match status" value="1"/>
</dbReference>
<dbReference type="Pfam" id="PF13432">
    <property type="entry name" value="TPR_16"/>
    <property type="match status" value="1"/>
</dbReference>
<dbReference type="InterPro" id="IPR011990">
    <property type="entry name" value="TPR-like_helical_dom_sf"/>
</dbReference>
<evidence type="ECO:0000256" key="1">
    <source>
        <dbReference type="ARBA" id="ARBA00022737"/>
    </source>
</evidence>
<dbReference type="EMBL" id="FNBW01000003">
    <property type="protein sequence ID" value="SDF44067.1"/>
    <property type="molecule type" value="Genomic_DNA"/>
</dbReference>
<evidence type="ECO:0000256" key="2">
    <source>
        <dbReference type="ARBA" id="ARBA00022803"/>
    </source>
</evidence>
<dbReference type="SUPFAM" id="SSF53756">
    <property type="entry name" value="UDP-Glycosyltransferase/glycogen phosphorylase"/>
    <property type="match status" value="1"/>
</dbReference>
<dbReference type="OrthoDB" id="9778733at2"/>
<dbReference type="PANTHER" id="PTHR45586:SF14">
    <property type="entry name" value="TETRATRICOPEPTIDE TPR_2 REPEAT PROTEIN"/>
    <property type="match status" value="1"/>
</dbReference>
<dbReference type="SUPFAM" id="SSF48452">
    <property type="entry name" value="TPR-like"/>
    <property type="match status" value="1"/>
</dbReference>
<evidence type="ECO:0000313" key="4">
    <source>
        <dbReference type="EMBL" id="SDF44067.1"/>
    </source>
</evidence>
<keyword evidence="1" id="KW-0677">Repeat</keyword>
<accession>A0A8G2BII5</accession>